<accession>A0A2W1K6E5</accession>
<sequence>MGGASTPAQGAIAENGGNNTGNTGYSGFNSLNHYTQANKPTTPVSIMTGAAPGTIEIHSQPQPFVLTGGPAAYRGLVRWVSGYESMLGSGGGHLDTVVHPGTVTPERLADGPNSYFPYNRMTGTVDLYITESGHKYIAYPGNPVSFVSQRGTGQGYIQPSIWMAADNIAMQAANTYASGPQFYTSVPGNRNGPFWPSPFTIGSPGLDTASVCHGMRQITHVSLGAFCWSSRP</sequence>
<evidence type="ECO:0000313" key="2">
    <source>
        <dbReference type="Proteomes" id="UP000248886"/>
    </source>
</evidence>
<name>A0A2W1K6E5_ACIFR</name>
<organism evidence="1 2">
    <name type="scientific">Acidithiobacillus ferrooxidans</name>
    <name type="common">Thiobacillus ferrooxidans</name>
    <dbReference type="NCBI Taxonomy" id="920"/>
    <lineage>
        <taxon>Bacteria</taxon>
        <taxon>Pseudomonadati</taxon>
        <taxon>Pseudomonadota</taxon>
        <taxon>Acidithiobacillia</taxon>
        <taxon>Acidithiobacillales</taxon>
        <taxon>Acidithiobacillaceae</taxon>
        <taxon>Acidithiobacillus</taxon>
    </lineage>
</organism>
<protein>
    <submittedName>
        <fullName evidence="1">Uncharacterized protein</fullName>
    </submittedName>
</protein>
<comment type="caution">
    <text evidence="1">The sequence shown here is derived from an EMBL/GenBank/DDBJ whole genome shotgun (WGS) entry which is preliminary data.</text>
</comment>
<reference evidence="1 2" key="1">
    <citation type="submission" date="2018-06" db="EMBL/GenBank/DDBJ databases">
        <title>Draft sequence of Acidithiobacillus ferrooxidans CCM 4253.</title>
        <authorList>
            <person name="Moya-Beltran A."/>
            <person name="Castro M."/>
            <person name="Covarrubias P.C."/>
            <person name="Issotta F."/>
            <person name="Janiczek O."/>
            <person name="Mandl M."/>
            <person name="Kucera J."/>
            <person name="Quatrini R."/>
        </authorList>
    </citation>
    <scope>NUCLEOTIDE SEQUENCE [LARGE SCALE GENOMIC DNA]</scope>
    <source>
        <strain evidence="1 2">CCM 4253</strain>
    </source>
</reference>
<proteinExistence type="predicted"/>
<dbReference type="EMBL" id="QKQP01000001">
    <property type="protein sequence ID" value="PZD82369.1"/>
    <property type="molecule type" value="Genomic_DNA"/>
</dbReference>
<dbReference type="Proteomes" id="UP000248886">
    <property type="component" value="Unassembled WGS sequence"/>
</dbReference>
<dbReference type="AlphaFoldDB" id="A0A2W1K6E5"/>
<evidence type="ECO:0000313" key="1">
    <source>
        <dbReference type="EMBL" id="PZD82369.1"/>
    </source>
</evidence>
<gene>
    <name evidence="1" type="ORF">DN052_04955</name>
</gene>